<dbReference type="InterPro" id="IPR016181">
    <property type="entry name" value="Acyl_CoA_acyltransferase"/>
</dbReference>
<dbReference type="PANTHER" id="PTHR43328">
    <property type="entry name" value="ACETYLTRANSFERASE-RELATED"/>
    <property type="match status" value="1"/>
</dbReference>
<protein>
    <recommendedName>
        <fullName evidence="2">N-acetyltransferase domain-containing protein</fullName>
    </recommendedName>
</protein>
<dbReference type="OrthoDB" id="630895at2759"/>
<gene>
    <name evidence="3" type="ORF">H1R20_g9530</name>
</gene>
<evidence type="ECO:0000259" key="2">
    <source>
        <dbReference type="PROSITE" id="PS51186"/>
    </source>
</evidence>
<reference evidence="3" key="1">
    <citation type="submission" date="2022-06" db="EMBL/GenBank/DDBJ databases">
        <title>Genome Sequence of Candolleomyces eurysporus.</title>
        <authorList>
            <person name="Buettner E."/>
        </authorList>
    </citation>
    <scope>NUCLEOTIDE SEQUENCE</scope>
    <source>
        <strain evidence="3">VTCC 930004</strain>
    </source>
</reference>
<organism evidence="3 4">
    <name type="scientific">Candolleomyces eurysporus</name>
    <dbReference type="NCBI Taxonomy" id="2828524"/>
    <lineage>
        <taxon>Eukaryota</taxon>
        <taxon>Fungi</taxon>
        <taxon>Dikarya</taxon>
        <taxon>Basidiomycota</taxon>
        <taxon>Agaricomycotina</taxon>
        <taxon>Agaricomycetes</taxon>
        <taxon>Agaricomycetidae</taxon>
        <taxon>Agaricales</taxon>
        <taxon>Agaricineae</taxon>
        <taxon>Psathyrellaceae</taxon>
        <taxon>Candolleomyces</taxon>
    </lineage>
</organism>
<dbReference type="InterPro" id="IPR000182">
    <property type="entry name" value="GNAT_dom"/>
</dbReference>
<dbReference type="EMBL" id="JANBPK010000977">
    <property type="protein sequence ID" value="KAJ2927564.1"/>
    <property type="molecule type" value="Genomic_DNA"/>
</dbReference>
<name>A0A9W8MGC8_9AGAR</name>
<dbReference type="AlphaFoldDB" id="A0A9W8MGC8"/>
<feature type="domain" description="N-acetyltransferase" evidence="2">
    <location>
        <begin position="27"/>
        <end position="212"/>
    </location>
</feature>
<feature type="non-terminal residue" evidence="3">
    <location>
        <position position="1"/>
    </location>
</feature>
<keyword evidence="4" id="KW-1185">Reference proteome</keyword>
<dbReference type="GO" id="GO:0016747">
    <property type="term" value="F:acyltransferase activity, transferring groups other than amino-acyl groups"/>
    <property type="evidence" value="ECO:0007669"/>
    <property type="project" value="InterPro"/>
</dbReference>
<evidence type="ECO:0000313" key="3">
    <source>
        <dbReference type="EMBL" id="KAJ2927564.1"/>
    </source>
</evidence>
<dbReference type="PROSITE" id="PS51186">
    <property type="entry name" value="GNAT"/>
    <property type="match status" value="1"/>
</dbReference>
<sequence>MNPQLGTLELNPKTGEPFLRLYSHHDIIITPPRWDDGPQFIPYLNDPLVNEWMQGPPVPYTEVSILRKVNEDGTEIFIGAVDIFRSGGGEVVISADNPEEYTIDVEKKEENAKINAERAPGDPAILWEFGDYVASAYHGQGIMTDAVKTIITKWAVPRMNAHKIVAGTFAGNIGSQRVFEKNGFKHIGTLKDYVKLDQYARPGALVMKIRTRIDETGGMVAEEAILVRDIAIARARPETSRLVGQRAVSNPEGVRQGENEYGA</sequence>
<dbReference type="Gene3D" id="3.40.630.30">
    <property type="match status" value="1"/>
</dbReference>
<comment type="caution">
    <text evidence="3">The sequence shown here is derived from an EMBL/GenBank/DDBJ whole genome shotgun (WGS) entry which is preliminary data.</text>
</comment>
<dbReference type="Proteomes" id="UP001140091">
    <property type="component" value="Unassembled WGS sequence"/>
</dbReference>
<accession>A0A9W8MGC8</accession>
<evidence type="ECO:0000313" key="4">
    <source>
        <dbReference type="Proteomes" id="UP001140091"/>
    </source>
</evidence>
<feature type="region of interest" description="Disordered" evidence="1">
    <location>
        <begin position="241"/>
        <end position="263"/>
    </location>
</feature>
<proteinExistence type="predicted"/>
<dbReference type="Pfam" id="PF13302">
    <property type="entry name" value="Acetyltransf_3"/>
    <property type="match status" value="1"/>
</dbReference>
<dbReference type="SUPFAM" id="SSF55729">
    <property type="entry name" value="Acyl-CoA N-acyltransferases (Nat)"/>
    <property type="match status" value="1"/>
</dbReference>
<evidence type="ECO:0000256" key="1">
    <source>
        <dbReference type="SAM" id="MobiDB-lite"/>
    </source>
</evidence>
<dbReference type="PANTHER" id="PTHR43328:SF1">
    <property type="entry name" value="N-ACETYLTRANSFERASE DOMAIN-CONTAINING PROTEIN"/>
    <property type="match status" value="1"/>
</dbReference>